<evidence type="ECO:0000256" key="3">
    <source>
        <dbReference type="ARBA" id="ARBA00022989"/>
    </source>
</evidence>
<reference evidence="6 7" key="1">
    <citation type="journal article" date="2007" name="Int. J. Syst. Evol. Microbiol.">
        <title>Paenibacillus ginsengarvi sp. nov., isolated from soil from ginseng cultivation.</title>
        <authorList>
            <person name="Yoon M.H."/>
            <person name="Ten L.N."/>
            <person name="Im W.T."/>
        </authorList>
    </citation>
    <scope>NUCLEOTIDE SEQUENCE [LARGE SCALE GENOMIC DNA]</scope>
    <source>
        <strain evidence="6 7">KCTC 13059</strain>
    </source>
</reference>
<keyword evidence="4 5" id="KW-0472">Membrane</keyword>
<feature type="transmembrane region" description="Helical" evidence="5">
    <location>
        <begin position="20"/>
        <end position="37"/>
    </location>
</feature>
<evidence type="ECO:0000256" key="1">
    <source>
        <dbReference type="ARBA" id="ARBA00004141"/>
    </source>
</evidence>
<evidence type="ECO:0000256" key="4">
    <source>
        <dbReference type="ARBA" id="ARBA00023136"/>
    </source>
</evidence>
<comment type="subcellular location">
    <subcellularLocation>
        <location evidence="1">Membrane</location>
        <topology evidence="1">Multi-pass membrane protein</topology>
    </subcellularLocation>
</comment>
<dbReference type="Proteomes" id="UP000282311">
    <property type="component" value="Unassembled WGS sequence"/>
</dbReference>
<comment type="caution">
    <text evidence="6">The sequence shown here is derived from an EMBL/GenBank/DDBJ whole genome shotgun (WGS) entry which is preliminary data.</text>
</comment>
<dbReference type="EMBL" id="RBAH01000048">
    <property type="protein sequence ID" value="RKN62801.1"/>
    <property type="molecule type" value="Genomic_DNA"/>
</dbReference>
<keyword evidence="2 5" id="KW-0812">Transmembrane</keyword>
<proteinExistence type="predicted"/>
<evidence type="ECO:0000313" key="7">
    <source>
        <dbReference type="Proteomes" id="UP000282311"/>
    </source>
</evidence>
<dbReference type="RefSeq" id="WP_120751895.1">
    <property type="nucleotide sequence ID" value="NZ_RBAH01000048.1"/>
</dbReference>
<name>A0A3B0AQI9_9BACL</name>
<evidence type="ECO:0000313" key="6">
    <source>
        <dbReference type="EMBL" id="RKN62801.1"/>
    </source>
</evidence>
<keyword evidence="3 5" id="KW-1133">Transmembrane helix</keyword>
<protein>
    <recommendedName>
        <fullName evidence="8">DUF4870 domain-containing protein</fullName>
    </recommendedName>
</protein>
<dbReference type="AlphaFoldDB" id="A0A3B0AQI9"/>
<dbReference type="OrthoDB" id="7595353at2"/>
<evidence type="ECO:0008006" key="8">
    <source>
        <dbReference type="Google" id="ProtNLM"/>
    </source>
</evidence>
<organism evidence="6 7">
    <name type="scientific">Paenibacillus ginsengarvi</name>
    <dbReference type="NCBI Taxonomy" id="400777"/>
    <lineage>
        <taxon>Bacteria</taxon>
        <taxon>Bacillati</taxon>
        <taxon>Bacillota</taxon>
        <taxon>Bacilli</taxon>
        <taxon>Bacillales</taxon>
        <taxon>Paenibacillaceae</taxon>
        <taxon>Paenibacillus</taxon>
    </lineage>
</organism>
<evidence type="ECO:0000256" key="5">
    <source>
        <dbReference type="SAM" id="Phobius"/>
    </source>
</evidence>
<keyword evidence="7" id="KW-1185">Reference proteome</keyword>
<dbReference type="InterPro" id="IPR019109">
    <property type="entry name" value="MamF_MmsF"/>
</dbReference>
<feature type="transmembrane region" description="Helical" evidence="5">
    <location>
        <begin position="72"/>
        <end position="91"/>
    </location>
</feature>
<gene>
    <name evidence="6" type="ORF">D7M11_34925</name>
</gene>
<feature type="transmembrane region" description="Helical" evidence="5">
    <location>
        <begin position="49"/>
        <end position="66"/>
    </location>
</feature>
<sequence length="111" mass="12194">MSSDKYTPSDDSADIEKNKVMAILAYLIFFIPLLAARDSKYAMYHANQGLILFLVALGVNIVGQIIPFLGWFIILPLGNLIVFVFVVLGIINAAGGQRKPLPVIGQFEILK</sequence>
<evidence type="ECO:0000256" key="2">
    <source>
        <dbReference type="ARBA" id="ARBA00022692"/>
    </source>
</evidence>
<dbReference type="Pfam" id="PF09685">
    <property type="entry name" value="MamF_MmsF"/>
    <property type="match status" value="1"/>
</dbReference>
<accession>A0A3B0AQI9</accession>